<organism evidence="1 2">
    <name type="scientific">candidate division WWE3 bacterium RIFOXYC1_FULL_39_7</name>
    <dbReference type="NCBI Taxonomy" id="1802643"/>
    <lineage>
        <taxon>Bacteria</taxon>
        <taxon>Katanobacteria</taxon>
    </lineage>
</organism>
<dbReference type="AlphaFoldDB" id="A0A1F4WID3"/>
<dbReference type="EMBL" id="MEWA01000034">
    <property type="protein sequence ID" value="OGC68673.1"/>
    <property type="molecule type" value="Genomic_DNA"/>
</dbReference>
<gene>
    <name evidence="1" type="ORF">A2415_02385</name>
</gene>
<evidence type="ECO:0000313" key="1">
    <source>
        <dbReference type="EMBL" id="OGC68673.1"/>
    </source>
</evidence>
<accession>A0A1F4WID3</accession>
<proteinExistence type="predicted"/>
<sequence>MYFGNDYWLMPYHDKDGKDVREVLIKMGFKINHLHNDLLCNATPPEGWAKKGVKNEERRFVPSAFPISTGWTEGKIISDQNGTPRILVLYYHSDEEELFDDDLGWLRIAADTVEA</sequence>
<comment type="caution">
    <text evidence="1">The sequence shown here is derived from an EMBL/GenBank/DDBJ whole genome shotgun (WGS) entry which is preliminary data.</text>
</comment>
<protein>
    <submittedName>
        <fullName evidence="1">Uncharacterized protein</fullName>
    </submittedName>
</protein>
<name>A0A1F4WID3_UNCKA</name>
<evidence type="ECO:0000313" key="2">
    <source>
        <dbReference type="Proteomes" id="UP000179113"/>
    </source>
</evidence>
<reference evidence="1 2" key="1">
    <citation type="journal article" date="2016" name="Nat. Commun.">
        <title>Thousands of microbial genomes shed light on interconnected biogeochemical processes in an aquifer system.</title>
        <authorList>
            <person name="Anantharaman K."/>
            <person name="Brown C.T."/>
            <person name="Hug L.A."/>
            <person name="Sharon I."/>
            <person name="Castelle C.J."/>
            <person name="Probst A.J."/>
            <person name="Thomas B.C."/>
            <person name="Singh A."/>
            <person name="Wilkins M.J."/>
            <person name="Karaoz U."/>
            <person name="Brodie E.L."/>
            <person name="Williams K.H."/>
            <person name="Hubbard S.S."/>
            <person name="Banfield J.F."/>
        </authorList>
    </citation>
    <scope>NUCLEOTIDE SEQUENCE [LARGE SCALE GENOMIC DNA]</scope>
</reference>
<dbReference type="Proteomes" id="UP000179113">
    <property type="component" value="Unassembled WGS sequence"/>
</dbReference>